<proteinExistence type="inferred from homology"/>
<evidence type="ECO:0000313" key="3">
    <source>
        <dbReference type="EMBL" id="CAE7246517.1"/>
    </source>
</evidence>
<dbReference type="SUPFAM" id="SSF54373">
    <property type="entry name" value="FAD-linked reductases, C-terminal domain"/>
    <property type="match status" value="1"/>
</dbReference>
<comment type="caution">
    <text evidence="3">The sequence shown here is derived from an EMBL/GenBank/DDBJ whole genome shotgun (WGS) entry which is preliminary data.</text>
</comment>
<dbReference type="Proteomes" id="UP000649617">
    <property type="component" value="Unassembled WGS sequence"/>
</dbReference>
<reference evidence="3" key="1">
    <citation type="submission" date="2021-02" db="EMBL/GenBank/DDBJ databases">
        <authorList>
            <person name="Dougan E. K."/>
            <person name="Rhodes N."/>
            <person name="Thang M."/>
            <person name="Chan C."/>
        </authorList>
    </citation>
    <scope>NUCLEOTIDE SEQUENCE</scope>
</reference>
<dbReference type="PANTHER" id="PTHR11552">
    <property type="entry name" value="GLUCOSE-METHANOL-CHOLINE GMC OXIDOREDUCTASE"/>
    <property type="match status" value="1"/>
</dbReference>
<dbReference type="GO" id="GO:0008812">
    <property type="term" value="F:choline dehydrogenase activity"/>
    <property type="evidence" value="ECO:0007669"/>
    <property type="project" value="TreeGrafter"/>
</dbReference>
<protein>
    <submittedName>
        <fullName evidence="3">AlkJ protein</fullName>
    </submittedName>
</protein>
<evidence type="ECO:0000313" key="4">
    <source>
        <dbReference type="Proteomes" id="UP000649617"/>
    </source>
</evidence>
<sequence length="212" mass="23513">QTIFMSRHCQSLYPRIMLAKLEEFFERWTPDVRSSIMFNRFADLAVWWGRLFEESESANQALCNNWKIGCILNQPQSRGFIKLQSSNPHVPPLVNPNYLADDADVDTLVLAVRQAVRIFDAPPLDSLLRSGPSACLAAQSDEGSIAEFVRKNAKTTWHYSCTTRMGPVGDPKCVCDTRGHVQGVANLRVADAGLMPEIVSANINAACVMIGD</sequence>
<dbReference type="GO" id="GO:0005743">
    <property type="term" value="C:mitochondrial inner membrane"/>
    <property type="evidence" value="ECO:0007669"/>
    <property type="project" value="TreeGrafter"/>
</dbReference>
<dbReference type="GO" id="GO:0050660">
    <property type="term" value="F:flavin adenine dinucleotide binding"/>
    <property type="evidence" value="ECO:0007669"/>
    <property type="project" value="InterPro"/>
</dbReference>
<dbReference type="Gene3D" id="3.30.560.10">
    <property type="entry name" value="Glucose Oxidase, domain 3"/>
    <property type="match status" value="1"/>
</dbReference>
<comment type="similarity">
    <text evidence="1">Belongs to the GMC oxidoreductase family.</text>
</comment>
<organism evidence="3 4">
    <name type="scientific">Symbiodinium pilosum</name>
    <name type="common">Dinoflagellate</name>
    <dbReference type="NCBI Taxonomy" id="2952"/>
    <lineage>
        <taxon>Eukaryota</taxon>
        <taxon>Sar</taxon>
        <taxon>Alveolata</taxon>
        <taxon>Dinophyceae</taxon>
        <taxon>Suessiales</taxon>
        <taxon>Symbiodiniaceae</taxon>
        <taxon>Symbiodinium</taxon>
    </lineage>
</organism>
<evidence type="ECO:0000256" key="1">
    <source>
        <dbReference type="ARBA" id="ARBA00010790"/>
    </source>
</evidence>
<keyword evidence="4" id="KW-1185">Reference proteome</keyword>
<evidence type="ECO:0000259" key="2">
    <source>
        <dbReference type="Pfam" id="PF05199"/>
    </source>
</evidence>
<dbReference type="Pfam" id="PF05199">
    <property type="entry name" value="GMC_oxred_C"/>
    <property type="match status" value="1"/>
</dbReference>
<feature type="non-terminal residue" evidence="3">
    <location>
        <position position="1"/>
    </location>
</feature>
<dbReference type="InterPro" id="IPR036188">
    <property type="entry name" value="FAD/NAD-bd_sf"/>
</dbReference>
<dbReference type="SUPFAM" id="SSF51905">
    <property type="entry name" value="FAD/NAD(P)-binding domain"/>
    <property type="match status" value="1"/>
</dbReference>
<feature type="domain" description="Glucose-methanol-choline oxidoreductase C-terminal" evidence="2">
    <location>
        <begin position="75"/>
        <end position="211"/>
    </location>
</feature>
<dbReference type="InterPro" id="IPR007867">
    <property type="entry name" value="GMC_OxRtase_C"/>
</dbReference>
<dbReference type="PANTHER" id="PTHR11552:SF147">
    <property type="entry name" value="CHOLINE DEHYDROGENASE, MITOCHONDRIAL"/>
    <property type="match status" value="1"/>
</dbReference>
<gene>
    <name evidence="3" type="primary">alkJ</name>
    <name evidence="3" type="ORF">SPIL2461_LOCUS4537</name>
</gene>
<name>A0A812LFC3_SYMPI</name>
<dbReference type="EMBL" id="CAJNIZ010006002">
    <property type="protein sequence ID" value="CAE7246517.1"/>
    <property type="molecule type" value="Genomic_DNA"/>
</dbReference>
<dbReference type="InterPro" id="IPR012132">
    <property type="entry name" value="GMC_OxRdtase"/>
</dbReference>
<feature type="non-terminal residue" evidence="3">
    <location>
        <position position="212"/>
    </location>
</feature>
<dbReference type="OrthoDB" id="269227at2759"/>
<accession>A0A812LFC3</accession>
<dbReference type="AlphaFoldDB" id="A0A812LFC3"/>